<accession>A0A0S8FNV0</accession>
<dbReference type="Pfam" id="PF13860">
    <property type="entry name" value="FlgD_ig"/>
    <property type="match status" value="1"/>
</dbReference>
<evidence type="ECO:0000313" key="2">
    <source>
        <dbReference type="EMBL" id="KPK62222.1"/>
    </source>
</evidence>
<reference evidence="2 3" key="1">
    <citation type="journal article" date="2015" name="Microbiome">
        <title>Genomic resolution of linkages in carbon, nitrogen, and sulfur cycling among widespread estuary sediment bacteria.</title>
        <authorList>
            <person name="Baker B.J."/>
            <person name="Lazar C.S."/>
            <person name="Teske A.P."/>
            <person name="Dick G.J."/>
        </authorList>
    </citation>
    <scope>NUCLEOTIDE SEQUENCE [LARGE SCALE GENOMIC DNA]</scope>
    <source>
        <strain evidence="2">SM23_42</strain>
    </source>
</reference>
<dbReference type="Gene3D" id="2.60.40.4070">
    <property type="match status" value="1"/>
</dbReference>
<dbReference type="EMBL" id="LJUJ01000047">
    <property type="protein sequence ID" value="KPK62222.1"/>
    <property type="molecule type" value="Genomic_DNA"/>
</dbReference>
<dbReference type="Proteomes" id="UP000051373">
    <property type="component" value="Unassembled WGS sequence"/>
</dbReference>
<evidence type="ECO:0000313" key="3">
    <source>
        <dbReference type="Proteomes" id="UP000051373"/>
    </source>
</evidence>
<gene>
    <name evidence="2" type="ORF">AMJ83_11410</name>
</gene>
<evidence type="ECO:0000259" key="1">
    <source>
        <dbReference type="Pfam" id="PF13860"/>
    </source>
</evidence>
<organism evidence="2 3">
    <name type="scientific">candidate division WOR_3 bacterium SM23_42</name>
    <dbReference type="NCBI Taxonomy" id="1703779"/>
    <lineage>
        <taxon>Bacteria</taxon>
        <taxon>Bacteria division WOR-3</taxon>
    </lineage>
</organism>
<dbReference type="AlphaFoldDB" id="A0A0S8FNV0"/>
<comment type="caution">
    <text evidence="2">The sequence shown here is derived from an EMBL/GenBank/DDBJ whole genome shotgun (WGS) entry which is preliminary data.</text>
</comment>
<proteinExistence type="predicted"/>
<feature type="domain" description="FlgD/Vpr Ig-like" evidence="1">
    <location>
        <begin position="292"/>
        <end position="356"/>
    </location>
</feature>
<name>A0A0S8FNV0_UNCW3</name>
<dbReference type="InterPro" id="IPR025965">
    <property type="entry name" value="FlgD/Vpr_Ig-like"/>
</dbReference>
<sequence length="375" mass="41628">MIQLRLVVLVVLFSTPLLGQIEIDWTEVPQDIGIEFTHNGAESVTVNLGQSGGPQTWNFSAQPMGAQYTDALIVPRVSTPFGDSFPNSNLVLEITEGSDVGYAYGEIAPTFGANLGFGSVSPLTVFFRFEPTDSYPMPMVYGNSRVYHYGYSIYPVPLTELRTDYYGYEIIDAYGSVTIPYGTFECLRMCSFDTTVSTLLVNGIPITVDTTTYIIYDFLAEDYALIAHVLSYPEETDTNFTDALFLERLTNFSPGIEEHETIALGNFSCQPNPFTYYVEIRYMIKDARYTIEQGDQNISGSVGGISAYQQPELKIYDATGRLVKSFVLPTTYHLQPTVVSWDGTDSSNRKLGSGVYFLCLNFGGTSITRTVSLIR</sequence>
<protein>
    <recommendedName>
        <fullName evidence="1">FlgD/Vpr Ig-like domain-containing protein</fullName>
    </recommendedName>
</protein>